<evidence type="ECO:0000256" key="3">
    <source>
        <dbReference type="PROSITE-ProRule" id="PRU00649"/>
    </source>
</evidence>
<feature type="region of interest" description="Disordered" evidence="4">
    <location>
        <begin position="1254"/>
        <end position="1330"/>
    </location>
</feature>
<evidence type="ECO:0008006" key="9">
    <source>
        <dbReference type="Google" id="ProtNLM"/>
    </source>
</evidence>
<dbReference type="InterPro" id="IPR035441">
    <property type="entry name" value="TFIIS/LEDGF_dom_sf"/>
</dbReference>
<feature type="region of interest" description="Disordered" evidence="4">
    <location>
        <begin position="662"/>
        <end position="723"/>
    </location>
</feature>
<evidence type="ECO:0000256" key="4">
    <source>
        <dbReference type="SAM" id="MobiDB-lite"/>
    </source>
</evidence>
<dbReference type="InterPro" id="IPR003617">
    <property type="entry name" value="TFIIS/CRSP70_N_sub"/>
</dbReference>
<dbReference type="EnsemblPlants" id="Pp3c7_2900V3.3">
    <property type="protein sequence ID" value="Pp3c7_2900V3.3"/>
    <property type="gene ID" value="Pp3c7_2900"/>
</dbReference>
<dbReference type="Gene3D" id="1.20.930.10">
    <property type="entry name" value="Conserved domain common to transcription factors TFIIS, elongin A, CRSP70"/>
    <property type="match status" value="1"/>
</dbReference>
<organism evidence="7 8">
    <name type="scientific">Physcomitrium patens</name>
    <name type="common">Spreading-leaved earth moss</name>
    <name type="synonym">Physcomitrella patens</name>
    <dbReference type="NCBI Taxonomy" id="3218"/>
    <lineage>
        <taxon>Eukaryota</taxon>
        <taxon>Viridiplantae</taxon>
        <taxon>Streptophyta</taxon>
        <taxon>Embryophyta</taxon>
        <taxon>Bryophyta</taxon>
        <taxon>Bryophytina</taxon>
        <taxon>Bryopsida</taxon>
        <taxon>Funariidae</taxon>
        <taxon>Funariales</taxon>
        <taxon>Funariaceae</taxon>
        <taxon>Physcomitrium</taxon>
    </lineage>
</organism>
<feature type="compositionally biased region" description="Polar residues" evidence="4">
    <location>
        <begin position="965"/>
        <end position="978"/>
    </location>
</feature>
<dbReference type="SMART" id="SM00439">
    <property type="entry name" value="BAH"/>
    <property type="match status" value="1"/>
</dbReference>
<dbReference type="PROSITE" id="PS51038">
    <property type="entry name" value="BAH"/>
    <property type="match status" value="1"/>
</dbReference>
<reference evidence="7 8" key="1">
    <citation type="journal article" date="2008" name="Science">
        <title>The Physcomitrella genome reveals evolutionary insights into the conquest of land by plants.</title>
        <authorList>
            <person name="Rensing S."/>
            <person name="Lang D."/>
            <person name="Zimmer A."/>
            <person name="Terry A."/>
            <person name="Salamov A."/>
            <person name="Shapiro H."/>
            <person name="Nishiyama T."/>
            <person name="Perroud P.-F."/>
            <person name="Lindquist E."/>
            <person name="Kamisugi Y."/>
            <person name="Tanahashi T."/>
            <person name="Sakakibara K."/>
            <person name="Fujita T."/>
            <person name="Oishi K."/>
            <person name="Shin-I T."/>
            <person name="Kuroki Y."/>
            <person name="Toyoda A."/>
            <person name="Suzuki Y."/>
            <person name="Hashimoto A."/>
            <person name="Yamaguchi K."/>
            <person name="Sugano A."/>
            <person name="Kohara Y."/>
            <person name="Fujiyama A."/>
            <person name="Anterola A."/>
            <person name="Aoki S."/>
            <person name="Ashton N."/>
            <person name="Barbazuk W.B."/>
            <person name="Barker E."/>
            <person name="Bennetzen J."/>
            <person name="Bezanilla M."/>
            <person name="Blankenship R."/>
            <person name="Cho S.H."/>
            <person name="Dutcher S."/>
            <person name="Estelle M."/>
            <person name="Fawcett J.A."/>
            <person name="Gundlach H."/>
            <person name="Hanada K."/>
            <person name="Heyl A."/>
            <person name="Hicks K.A."/>
            <person name="Hugh J."/>
            <person name="Lohr M."/>
            <person name="Mayer K."/>
            <person name="Melkozernov A."/>
            <person name="Murata T."/>
            <person name="Nelson D."/>
            <person name="Pils B."/>
            <person name="Prigge M."/>
            <person name="Reiss B."/>
            <person name="Renner T."/>
            <person name="Rombauts S."/>
            <person name="Rushton P."/>
            <person name="Sanderfoot A."/>
            <person name="Schween G."/>
            <person name="Shiu S.-H."/>
            <person name="Stueber K."/>
            <person name="Theodoulou F.L."/>
            <person name="Tu H."/>
            <person name="Van de Peer Y."/>
            <person name="Verrier P.J."/>
            <person name="Waters E."/>
            <person name="Wood A."/>
            <person name="Yang L."/>
            <person name="Cove D."/>
            <person name="Cuming A."/>
            <person name="Hasebe M."/>
            <person name="Lucas S."/>
            <person name="Mishler D.B."/>
            <person name="Reski R."/>
            <person name="Grigoriev I."/>
            <person name="Quatrano R.S."/>
            <person name="Boore J.L."/>
        </authorList>
    </citation>
    <scope>NUCLEOTIDE SEQUENCE [LARGE SCALE GENOMIC DNA]</scope>
    <source>
        <strain evidence="7 8">cv. Gransden 2004</strain>
    </source>
</reference>
<dbReference type="Gene3D" id="2.30.30.490">
    <property type="match status" value="1"/>
</dbReference>
<dbReference type="SMART" id="SM00509">
    <property type="entry name" value="TFS2N"/>
    <property type="match status" value="1"/>
</dbReference>
<dbReference type="InterPro" id="IPR043151">
    <property type="entry name" value="BAH_sf"/>
</dbReference>
<feature type="compositionally biased region" description="Basic and acidic residues" evidence="4">
    <location>
        <begin position="886"/>
        <end position="901"/>
    </location>
</feature>
<feature type="domain" description="TFIIS N-terminal" evidence="6">
    <location>
        <begin position="322"/>
        <end position="408"/>
    </location>
</feature>
<feature type="region of interest" description="Disordered" evidence="4">
    <location>
        <begin position="205"/>
        <end position="251"/>
    </location>
</feature>
<reference evidence="7" key="3">
    <citation type="submission" date="2020-12" db="UniProtKB">
        <authorList>
            <consortium name="EnsemblPlants"/>
        </authorList>
    </citation>
    <scope>IDENTIFICATION</scope>
</reference>
<dbReference type="InterPro" id="IPR001025">
    <property type="entry name" value="BAH_dom"/>
</dbReference>
<evidence type="ECO:0000256" key="1">
    <source>
        <dbReference type="ARBA" id="ARBA00004123"/>
    </source>
</evidence>
<feature type="compositionally biased region" description="Basic and acidic residues" evidence="4">
    <location>
        <begin position="219"/>
        <end position="251"/>
    </location>
</feature>
<dbReference type="EMBL" id="ABEU02000007">
    <property type="status" value="NOT_ANNOTATED_CDS"/>
    <property type="molecule type" value="Genomic_DNA"/>
</dbReference>
<feature type="compositionally biased region" description="Low complexity" evidence="4">
    <location>
        <begin position="551"/>
        <end position="561"/>
    </location>
</feature>
<dbReference type="Proteomes" id="UP000006727">
    <property type="component" value="Chromosome 7"/>
</dbReference>
<accession>A0A7I4EKQ4</accession>
<feature type="compositionally biased region" description="Polar residues" evidence="4">
    <location>
        <begin position="579"/>
        <end position="611"/>
    </location>
</feature>
<feature type="region of interest" description="Disordered" evidence="4">
    <location>
        <begin position="1197"/>
        <end position="1241"/>
    </location>
</feature>
<dbReference type="InterPro" id="IPR017923">
    <property type="entry name" value="TFIIS_N"/>
</dbReference>
<feature type="compositionally biased region" description="Basic and acidic residues" evidence="4">
    <location>
        <begin position="920"/>
        <end position="944"/>
    </location>
</feature>
<dbReference type="PANTHER" id="PTHR46548">
    <property type="entry name" value="BAH AND TFIIS DOMAIN-CONTAINING PROTEIN-RELATED"/>
    <property type="match status" value="1"/>
</dbReference>
<dbReference type="Pfam" id="PF01426">
    <property type="entry name" value="BAH"/>
    <property type="match status" value="1"/>
</dbReference>
<feature type="compositionally biased region" description="Polar residues" evidence="4">
    <location>
        <begin position="909"/>
        <end position="919"/>
    </location>
</feature>
<keyword evidence="8" id="KW-1185">Reference proteome</keyword>
<dbReference type="CDD" id="cd00183">
    <property type="entry name" value="TFIIS_I"/>
    <property type="match status" value="1"/>
</dbReference>
<feature type="compositionally biased region" description="Low complexity" evidence="4">
    <location>
        <begin position="447"/>
        <end position="459"/>
    </location>
</feature>
<dbReference type="SUPFAM" id="SSF47676">
    <property type="entry name" value="Conserved domain common to transcription factors TFIIS, elongin A, CRSP70"/>
    <property type="match status" value="1"/>
</dbReference>
<feature type="compositionally biased region" description="Polar residues" evidence="4">
    <location>
        <begin position="688"/>
        <end position="700"/>
    </location>
</feature>
<comment type="subcellular location">
    <subcellularLocation>
        <location evidence="1 3">Nucleus</location>
    </subcellularLocation>
</comment>
<evidence type="ECO:0000259" key="5">
    <source>
        <dbReference type="PROSITE" id="PS51038"/>
    </source>
</evidence>
<reference evidence="7 8" key="2">
    <citation type="journal article" date="2018" name="Plant J.">
        <title>The Physcomitrella patens chromosome-scale assembly reveals moss genome structure and evolution.</title>
        <authorList>
            <person name="Lang D."/>
            <person name="Ullrich K.K."/>
            <person name="Murat F."/>
            <person name="Fuchs J."/>
            <person name="Jenkins J."/>
            <person name="Haas F.B."/>
            <person name="Piednoel M."/>
            <person name="Gundlach H."/>
            <person name="Van Bel M."/>
            <person name="Meyberg R."/>
            <person name="Vives C."/>
            <person name="Morata J."/>
            <person name="Symeonidi A."/>
            <person name="Hiss M."/>
            <person name="Muchero W."/>
            <person name="Kamisugi Y."/>
            <person name="Saleh O."/>
            <person name="Blanc G."/>
            <person name="Decker E.L."/>
            <person name="van Gessel N."/>
            <person name="Grimwood J."/>
            <person name="Hayes R.D."/>
            <person name="Graham S.W."/>
            <person name="Gunter L.E."/>
            <person name="McDaniel S.F."/>
            <person name="Hoernstein S.N.W."/>
            <person name="Larsson A."/>
            <person name="Li F.W."/>
            <person name="Perroud P.F."/>
            <person name="Phillips J."/>
            <person name="Ranjan P."/>
            <person name="Rokshar D.S."/>
            <person name="Rothfels C.J."/>
            <person name="Schneider L."/>
            <person name="Shu S."/>
            <person name="Stevenson D.W."/>
            <person name="Thummler F."/>
            <person name="Tillich M."/>
            <person name="Villarreal Aguilar J.C."/>
            <person name="Widiez T."/>
            <person name="Wong G.K."/>
            <person name="Wymore A."/>
            <person name="Zhang Y."/>
            <person name="Zimmer A.D."/>
            <person name="Quatrano R.S."/>
            <person name="Mayer K.F.X."/>
            <person name="Goodstein D."/>
            <person name="Casacuberta J.M."/>
            <person name="Vandepoele K."/>
            <person name="Reski R."/>
            <person name="Cuming A.C."/>
            <person name="Tuskan G.A."/>
            <person name="Maumus F."/>
            <person name="Salse J."/>
            <person name="Schmutz J."/>
            <person name="Rensing S.A."/>
        </authorList>
    </citation>
    <scope>NUCLEOTIDE SEQUENCE [LARGE SCALE GENOMIC DNA]</scope>
    <source>
        <strain evidence="7 8">cv. Gransden 2004</strain>
    </source>
</reference>
<feature type="compositionally biased region" description="Polar residues" evidence="4">
    <location>
        <begin position="1220"/>
        <end position="1236"/>
    </location>
</feature>
<feature type="region of interest" description="Disordered" evidence="4">
    <location>
        <begin position="434"/>
        <end position="459"/>
    </location>
</feature>
<dbReference type="GO" id="GO:0003682">
    <property type="term" value="F:chromatin binding"/>
    <property type="evidence" value="ECO:0007669"/>
    <property type="project" value="InterPro"/>
</dbReference>
<evidence type="ECO:0000313" key="8">
    <source>
        <dbReference type="Proteomes" id="UP000006727"/>
    </source>
</evidence>
<dbReference type="PANTHER" id="PTHR46548:SF1">
    <property type="entry name" value="BAH AND TFIIS DOMAIN-CONTAINING PROTEIN-RELATED"/>
    <property type="match status" value="1"/>
</dbReference>
<feature type="region of interest" description="Disordered" evidence="4">
    <location>
        <begin position="1100"/>
        <end position="1119"/>
    </location>
</feature>
<dbReference type="PROSITE" id="PS51319">
    <property type="entry name" value="TFIIS_N"/>
    <property type="match status" value="1"/>
</dbReference>
<sequence length="1593" mass="169315">MHEPQNEERKHMWSPPSQRSSVGNPADQRVFNKDGRALNVGDCALFQAGSDQPFIGILRKVTSEAVDQVKLTVNWLYREKDLKLAKGSVLEAEPNEIFYSFHRDVIPETTLLHPCKVAFLREGIELPAGVSFGFICRRVYDTTNRRLYWLSDQDYTNEHQEEVDELLDRTKLEMQAATQAGGPSPRNLSGSTTVQLLKGVSESAQNGSYSAAGKCKKRERSDQNVDLTKRERNVKLEDAEGSPLKRERSMKPEEIISNLDKDGGLADLTGVECLVQLMQQDQNDGNKKVADISGRRTKLANIIAATEKDECLSLFLHLGGLRLLDEWLQEAHKGKAGDAGSPREGDKGVEELLLGLLRALDKLPVDLKALKTCVVGKSVNHLRGHKNLEIQKKARKLVDVWKKRVDTEMKLSGESKPGGGNGIWSYKLSQSEPVHTSSDMAKEEKSSCSSHSLSNGHSLASGVEKGAATVWKDEAKNGVVIPGKGGSGGTGLPSLGQPGANPPGGYKETSSDKAAVWNKNSATEKVGSPVGGAEKDVESGGSQQRLIVRIPNSARSPAPSSGGAGEGHVSRSSSPSASERQTPANFDKSQQVEAAENPNSSARPSRSTPMDTTEGAMGLLATVAAAAEESGGEFFHTVDSTGQADMRVDPTAQRTKHEETGVLQSFAEHEPSPSVGHGDGKSDRKEQQVTSHTLEQSAGTEKSAERHNLRRDSANGEGLRMDNVNAKLTVEHPYLKEHKVKDINDLESKPIGFDGQLSIKFGTRTGERGLSRTHSKVAKSAIELCNGIGLGDYRSSFGVPSVEHLMDERPGRKRGQEVGQLFGRRGDSDVHRIADLGFPEEDVLEVARQAADEVEQMEKYGKPVSSSLLDRDAHETRPVGISPGTETRESSVGDAPGRDRISSVVLDNVKNTKTIPQDQRYSDRNVRMHFDDTREDTEQRKGEVAEAAVGSGLVEGHELDAPNAGQRSVTAPSSSPKAQESHMALENSQQDSRGVNPNTPQQAGESCGPSETGVGGSEVAERPVFDLNEGFTGEDSPQNDATTLTVSMPPILVHPIASGASASGVAAPIAVLAATKGAFIPPASPLRNKGDHCWKGSAATSAFRPAEPRRTPERLNSNGESIASDANLAMTTIMQKRARPLLEFDLNVADERVTHEAGISATTLSSQGSVLGMSLHSNSVPSSLVSGLTCVKPESSRVASLKPESSSSAYPLSNGGSGPLRSSQGQAPPANGQGSMRPTLDLDLNRMDDSEENCVPLFVDPRGTMEGLGSSARSNNSTTQPQSQPPPQPARRPMDFDLNDGPSLEESGGEETAVHPFMSRKPPAGNVGPSAMTLTGLRMGGDTMSLSPWTFSAGPGNGNPGGALPPFLSSRPLDSGYSVANAVVPHPFLNTNTGAGPPSAPAPGGGGASGEMFGAGGLGSATPAVVYPGSERMPFGVSYGPYSMFGNSPSFHPSSTAFPATSMPFGEMPNLLPIPSMGSQPLVNPGTMTSSYLMGMAEMGPMTNVGTDHGWSRLSLDLNSGPEAGESESTREEGMHGRLPPLHPGAPAFTDLSATLAQVANNPGLPPAVKRKEPEGGWNLHSGVGIYKQSTWR</sequence>
<proteinExistence type="predicted"/>
<evidence type="ECO:0000313" key="7">
    <source>
        <dbReference type="EnsemblPlants" id="Pp3c7_2900V3.3"/>
    </source>
</evidence>
<feature type="region of interest" description="Disordered" evidence="4">
    <location>
        <begin position="1"/>
        <end position="28"/>
    </location>
</feature>
<dbReference type="Gramene" id="Pp3c7_2900V3.3">
    <property type="protein sequence ID" value="Pp3c7_2900V3.3"/>
    <property type="gene ID" value="Pp3c7_2900"/>
</dbReference>
<keyword evidence="2 3" id="KW-0539">Nucleus</keyword>
<feature type="region of interest" description="Disordered" evidence="4">
    <location>
        <begin position="1517"/>
        <end position="1549"/>
    </location>
</feature>
<feature type="compositionally biased region" description="Basic and acidic residues" evidence="4">
    <location>
        <begin position="1"/>
        <end position="11"/>
    </location>
</feature>
<evidence type="ECO:0000256" key="2">
    <source>
        <dbReference type="ARBA" id="ARBA00023242"/>
    </source>
</evidence>
<feature type="compositionally biased region" description="Basic and acidic residues" evidence="4">
    <location>
        <begin position="702"/>
        <end position="714"/>
    </location>
</feature>
<dbReference type="Pfam" id="PF08711">
    <property type="entry name" value="Med26"/>
    <property type="match status" value="1"/>
</dbReference>
<name>A0A7I4EKQ4_PHYPA</name>
<feature type="compositionally biased region" description="Basic and acidic residues" evidence="4">
    <location>
        <begin position="678"/>
        <end position="687"/>
    </location>
</feature>
<gene>
    <name evidence="7" type="primary">LOC112284745</name>
</gene>
<feature type="domain" description="BAH" evidence="5">
    <location>
        <begin position="36"/>
        <end position="151"/>
    </location>
</feature>
<feature type="region of interest" description="Disordered" evidence="4">
    <location>
        <begin position="863"/>
        <end position="1017"/>
    </location>
</feature>
<feature type="compositionally biased region" description="Polar residues" evidence="4">
    <location>
        <begin position="986"/>
        <end position="1004"/>
    </location>
</feature>
<protein>
    <recommendedName>
        <fullName evidence="9">BAH domain-containing protein</fullName>
    </recommendedName>
</protein>
<dbReference type="GO" id="GO:0005634">
    <property type="term" value="C:nucleus"/>
    <property type="evidence" value="ECO:0007669"/>
    <property type="project" value="UniProtKB-SubCell"/>
</dbReference>
<evidence type="ECO:0000259" key="6">
    <source>
        <dbReference type="PROSITE" id="PS51319"/>
    </source>
</evidence>
<feature type="region of interest" description="Disordered" evidence="4">
    <location>
        <begin position="478"/>
        <end position="613"/>
    </location>
</feature>